<dbReference type="Pfam" id="PF05623">
    <property type="entry name" value="DUF789"/>
    <property type="match status" value="1"/>
</dbReference>
<keyword evidence="3" id="KW-1185">Reference proteome</keyword>
<accession>A0AAV7FWE1</accession>
<dbReference type="PANTHER" id="PTHR31343:SF29">
    <property type="entry name" value="DUF789 DOMAIN-CONTAINING PROTEIN"/>
    <property type="match status" value="1"/>
</dbReference>
<protein>
    <submittedName>
        <fullName evidence="2">Uncharacterized protein</fullName>
    </submittedName>
</protein>
<organism evidence="2 3">
    <name type="scientific">Dendrobium chrysotoxum</name>
    <name type="common">Orchid</name>
    <dbReference type="NCBI Taxonomy" id="161865"/>
    <lineage>
        <taxon>Eukaryota</taxon>
        <taxon>Viridiplantae</taxon>
        <taxon>Streptophyta</taxon>
        <taxon>Embryophyta</taxon>
        <taxon>Tracheophyta</taxon>
        <taxon>Spermatophyta</taxon>
        <taxon>Magnoliopsida</taxon>
        <taxon>Liliopsida</taxon>
        <taxon>Asparagales</taxon>
        <taxon>Orchidaceae</taxon>
        <taxon>Epidendroideae</taxon>
        <taxon>Malaxideae</taxon>
        <taxon>Dendrobiinae</taxon>
        <taxon>Dendrobium</taxon>
    </lineage>
</organism>
<reference evidence="2 3" key="1">
    <citation type="journal article" date="2021" name="Hortic Res">
        <title>Chromosome-scale assembly of the Dendrobium chrysotoxum genome enhances the understanding of orchid evolution.</title>
        <authorList>
            <person name="Zhang Y."/>
            <person name="Zhang G.Q."/>
            <person name="Zhang D."/>
            <person name="Liu X.D."/>
            <person name="Xu X.Y."/>
            <person name="Sun W.H."/>
            <person name="Yu X."/>
            <person name="Zhu X."/>
            <person name="Wang Z.W."/>
            <person name="Zhao X."/>
            <person name="Zhong W.Y."/>
            <person name="Chen H."/>
            <person name="Yin W.L."/>
            <person name="Huang T."/>
            <person name="Niu S.C."/>
            <person name="Liu Z.J."/>
        </authorList>
    </citation>
    <scope>NUCLEOTIDE SEQUENCE [LARGE SCALE GENOMIC DNA]</scope>
    <source>
        <strain evidence="2">Lindl</strain>
    </source>
</reference>
<name>A0AAV7FWE1_DENCH</name>
<evidence type="ECO:0000256" key="1">
    <source>
        <dbReference type="SAM" id="Phobius"/>
    </source>
</evidence>
<feature type="transmembrane region" description="Helical" evidence="1">
    <location>
        <begin position="90"/>
        <end position="108"/>
    </location>
</feature>
<dbReference type="InterPro" id="IPR008507">
    <property type="entry name" value="DUF789"/>
</dbReference>
<sequence>MSGASKHGRMIVGSSSSSRRFDDRFLSAANEKAYNKLKEARITPSRMLNQAALNFERTEEKEKLFGCFLEGNRLRGAVGRERDSIDERDIFHLLLFAVFLLFFLFCSAEEKEEEISIDRRGENRGKGRKTGDETEKARLIRNRKRSMASKLTRHSNMQCFLDRTLASVTSHSLPKTSLKDLNSLWQPIGKEEVEYFNLRDLWDQYNEWSIFGTGIPIISPDGETVLQYYVPYLSAIQIYTSESLASLRNLIEESESDSWSDDSENEKLSRSWDVTSDDSSFDQEGSWPTDRLGYLYFQYMESTPPCRRIPLMNKVNALSRRFPGLMSFKSADLSPASWMSVAWYPICYIPARSYEKDLYASFLTFHTISSAFQDDKFIDSEEDKSRISTAKDGSSKDTKKTISLPPFGLATYRMQENIWLNPENSDHEKLMTLYSAADSWLKQLRVHHHHDFKFFTAHM</sequence>
<evidence type="ECO:0000313" key="3">
    <source>
        <dbReference type="Proteomes" id="UP000775213"/>
    </source>
</evidence>
<gene>
    <name evidence="2" type="ORF">IEQ34_021949</name>
</gene>
<dbReference type="AlphaFoldDB" id="A0AAV7FWE1"/>
<keyword evidence="1" id="KW-1133">Transmembrane helix</keyword>
<proteinExistence type="predicted"/>
<dbReference type="PANTHER" id="PTHR31343">
    <property type="entry name" value="T15D22.8"/>
    <property type="match status" value="1"/>
</dbReference>
<dbReference type="EMBL" id="JAGFBR010000019">
    <property type="protein sequence ID" value="KAH0448149.1"/>
    <property type="molecule type" value="Genomic_DNA"/>
</dbReference>
<keyword evidence="1" id="KW-0812">Transmembrane</keyword>
<keyword evidence="1" id="KW-0472">Membrane</keyword>
<evidence type="ECO:0000313" key="2">
    <source>
        <dbReference type="EMBL" id="KAH0448149.1"/>
    </source>
</evidence>
<comment type="caution">
    <text evidence="2">The sequence shown here is derived from an EMBL/GenBank/DDBJ whole genome shotgun (WGS) entry which is preliminary data.</text>
</comment>
<dbReference type="Proteomes" id="UP000775213">
    <property type="component" value="Unassembled WGS sequence"/>
</dbReference>